<dbReference type="AlphaFoldDB" id="A0AAE0I5Q1"/>
<dbReference type="EMBL" id="JAUEDM010000004">
    <property type="protein sequence ID" value="KAK3318657.1"/>
    <property type="molecule type" value="Genomic_DNA"/>
</dbReference>
<reference evidence="3" key="1">
    <citation type="journal article" date="2023" name="Mol. Phylogenet. Evol.">
        <title>Genome-scale phylogeny and comparative genomics of the fungal order Sordariales.</title>
        <authorList>
            <person name="Hensen N."/>
            <person name="Bonometti L."/>
            <person name="Westerberg I."/>
            <person name="Brannstrom I.O."/>
            <person name="Guillou S."/>
            <person name="Cros-Aarteil S."/>
            <person name="Calhoun S."/>
            <person name="Haridas S."/>
            <person name="Kuo A."/>
            <person name="Mondo S."/>
            <person name="Pangilinan J."/>
            <person name="Riley R."/>
            <person name="LaButti K."/>
            <person name="Andreopoulos B."/>
            <person name="Lipzen A."/>
            <person name="Chen C."/>
            <person name="Yan M."/>
            <person name="Daum C."/>
            <person name="Ng V."/>
            <person name="Clum A."/>
            <person name="Steindorff A."/>
            <person name="Ohm R.A."/>
            <person name="Martin F."/>
            <person name="Silar P."/>
            <person name="Natvig D.O."/>
            <person name="Lalanne C."/>
            <person name="Gautier V."/>
            <person name="Ament-Velasquez S.L."/>
            <person name="Kruys A."/>
            <person name="Hutchinson M.I."/>
            <person name="Powell A.J."/>
            <person name="Barry K."/>
            <person name="Miller A.N."/>
            <person name="Grigoriev I.V."/>
            <person name="Debuchy R."/>
            <person name="Gladieux P."/>
            <person name="Hiltunen Thoren M."/>
            <person name="Johannesson H."/>
        </authorList>
    </citation>
    <scope>NUCLEOTIDE SEQUENCE</scope>
    <source>
        <strain evidence="3">CBS 118394</strain>
    </source>
</reference>
<feature type="compositionally biased region" description="Pro residues" evidence="1">
    <location>
        <begin position="226"/>
        <end position="237"/>
    </location>
</feature>
<evidence type="ECO:0000313" key="3">
    <source>
        <dbReference type="EMBL" id="KAK3318657.1"/>
    </source>
</evidence>
<keyword evidence="4" id="KW-1185">Reference proteome</keyword>
<feature type="compositionally biased region" description="Low complexity" evidence="1">
    <location>
        <begin position="309"/>
        <end position="320"/>
    </location>
</feature>
<dbReference type="PROSITE" id="PS51257">
    <property type="entry name" value="PROKAR_LIPOPROTEIN"/>
    <property type="match status" value="1"/>
</dbReference>
<evidence type="ECO:0000313" key="4">
    <source>
        <dbReference type="Proteomes" id="UP001283341"/>
    </source>
</evidence>
<evidence type="ECO:0000256" key="1">
    <source>
        <dbReference type="SAM" id="MobiDB-lite"/>
    </source>
</evidence>
<feature type="region of interest" description="Disordered" evidence="1">
    <location>
        <begin position="307"/>
        <end position="327"/>
    </location>
</feature>
<keyword evidence="2" id="KW-0732">Signal</keyword>
<accession>A0AAE0I5Q1</accession>
<sequence length="751" mass="76678">MVAGKQILLSIAVLSCAGFETVLGGRLRQQNGGHGPSHALRAASGGGDAVDVPELQVARAVPPPILPAVPVTATLADSISLDVPMNPTGPFGTQIPDTQNVEVNTPTASGASEPQLLDIQVEVNTPNPTMASPSQAVSSQILAGNEQGVLGVVDSATSEVGSVPTTSLGAVGMKATPAGYTSSTEKDYVYPGVYGASGELTTDYRAPTRSVAPSRVSVQPNSGSAPGPPPVAPPADRPPSSTRAGGVPVPPAPVYEDDPGYTFGPGQPETTTTPPPVPVVTRPRGPPPIITTVPVTQVIEESMNLGHGTSTTAESSTASSMPDPPNGGWNMTTLSTYTRYPNQTWTANQSGPSGLPTKSISYCQPSDSTTATVYTSWSVVYTSTVTWFGNPGDYTPPYAPISTPMVTPLPECVVPMNPGRFTLSVCSSTGTGTKYVTCTETTSTDWGFGPQLSTHTMSPTATIVMLTTDKNPAVIFPTVKPPDYGVTTEPRGGAGEHQSASPDQTSNSPPLYNSHKGSQAVNNPAKETTPGQAVNNPAQGTTPGQAANNPAHETTPKPVTVVVQPSAVVINGNTIKDSPPVKTQIVVISGSTFTIDPTRVVGAGATVNRPSVTGGIFVPTPTSTTLGGIQVVVSSSVAVIGGTSFTIGPVPTTATVSGQTVVVGPSGIAIASQTLAVPTLPSPTEIVVAGGQLVTAIGQSVLVIQGTTPGPVGCRGSRHHPRRRQRPSGRHAVRHCGRSNHHGDWGIGRGD</sequence>
<reference evidence="3" key="2">
    <citation type="submission" date="2023-06" db="EMBL/GenBank/DDBJ databases">
        <authorList>
            <consortium name="Lawrence Berkeley National Laboratory"/>
            <person name="Haridas S."/>
            <person name="Hensen N."/>
            <person name="Bonometti L."/>
            <person name="Westerberg I."/>
            <person name="Brannstrom I.O."/>
            <person name="Guillou S."/>
            <person name="Cros-Aarteil S."/>
            <person name="Calhoun S."/>
            <person name="Kuo A."/>
            <person name="Mondo S."/>
            <person name="Pangilinan J."/>
            <person name="Riley R."/>
            <person name="Labutti K."/>
            <person name="Andreopoulos B."/>
            <person name="Lipzen A."/>
            <person name="Chen C."/>
            <person name="Yanf M."/>
            <person name="Daum C."/>
            <person name="Ng V."/>
            <person name="Clum A."/>
            <person name="Steindorff A."/>
            <person name="Ohm R."/>
            <person name="Martin F."/>
            <person name="Silar P."/>
            <person name="Natvig D."/>
            <person name="Lalanne C."/>
            <person name="Gautier V."/>
            <person name="Ament-Velasquez S.L."/>
            <person name="Kruys A."/>
            <person name="Hutchinson M.I."/>
            <person name="Powell A.J."/>
            <person name="Barry K."/>
            <person name="Miller A.N."/>
            <person name="Grigoriev I.V."/>
            <person name="Debuchy R."/>
            <person name="Gladieux P."/>
            <person name="Thoren M.H."/>
            <person name="Johannesson H."/>
        </authorList>
    </citation>
    <scope>NUCLEOTIDE SEQUENCE</scope>
    <source>
        <strain evidence="3">CBS 118394</strain>
    </source>
</reference>
<evidence type="ECO:0000256" key="2">
    <source>
        <dbReference type="SAM" id="SignalP"/>
    </source>
</evidence>
<feature type="compositionally biased region" description="Polar residues" evidence="1">
    <location>
        <begin position="498"/>
        <end position="552"/>
    </location>
</feature>
<gene>
    <name evidence="3" type="ORF">B0H66DRAFT_246596</name>
</gene>
<feature type="chain" id="PRO_5042060240" evidence="2">
    <location>
        <begin position="25"/>
        <end position="751"/>
    </location>
</feature>
<feature type="compositionally biased region" description="Low complexity" evidence="1">
    <location>
        <begin position="238"/>
        <end position="247"/>
    </location>
</feature>
<protein>
    <submittedName>
        <fullName evidence="3">Uncharacterized protein</fullName>
    </submittedName>
</protein>
<feature type="region of interest" description="Disordered" evidence="1">
    <location>
        <begin position="708"/>
        <end position="751"/>
    </location>
</feature>
<feature type="signal peptide" evidence="2">
    <location>
        <begin position="1"/>
        <end position="24"/>
    </location>
</feature>
<feature type="region of interest" description="Disordered" evidence="1">
    <location>
        <begin position="198"/>
        <end position="289"/>
    </location>
</feature>
<dbReference type="Proteomes" id="UP001283341">
    <property type="component" value="Unassembled WGS sequence"/>
</dbReference>
<organism evidence="3 4">
    <name type="scientific">Apodospora peruviana</name>
    <dbReference type="NCBI Taxonomy" id="516989"/>
    <lineage>
        <taxon>Eukaryota</taxon>
        <taxon>Fungi</taxon>
        <taxon>Dikarya</taxon>
        <taxon>Ascomycota</taxon>
        <taxon>Pezizomycotina</taxon>
        <taxon>Sordariomycetes</taxon>
        <taxon>Sordariomycetidae</taxon>
        <taxon>Sordariales</taxon>
        <taxon>Lasiosphaeriaceae</taxon>
        <taxon>Apodospora</taxon>
    </lineage>
</organism>
<feature type="compositionally biased region" description="Basic residues" evidence="1">
    <location>
        <begin position="716"/>
        <end position="740"/>
    </location>
</feature>
<comment type="caution">
    <text evidence="3">The sequence shown here is derived from an EMBL/GenBank/DDBJ whole genome shotgun (WGS) entry which is preliminary data.</text>
</comment>
<proteinExistence type="predicted"/>
<name>A0AAE0I5Q1_9PEZI</name>
<feature type="compositionally biased region" description="Pro residues" evidence="1">
    <location>
        <begin position="273"/>
        <end position="289"/>
    </location>
</feature>
<feature type="region of interest" description="Disordered" evidence="1">
    <location>
        <begin position="479"/>
        <end position="558"/>
    </location>
</feature>